<evidence type="ECO:0008006" key="5">
    <source>
        <dbReference type="Google" id="ProtNLM"/>
    </source>
</evidence>
<feature type="region of interest" description="Disordered" evidence="1">
    <location>
        <begin position="29"/>
        <end position="63"/>
    </location>
</feature>
<dbReference type="Proteomes" id="UP000622448">
    <property type="component" value="Unassembled WGS sequence"/>
</dbReference>
<keyword evidence="2" id="KW-0812">Transmembrane</keyword>
<keyword evidence="2" id="KW-1133">Transmembrane helix</keyword>
<sequence>MNERDFRQAYEAMQHDVTASSDLKQRTLAAANREAHRSAPTPQAAVPASAKRPHRRTGSRGAQAGGIAVARRWGLPAAACLVAVAIVAGGVPVVMGAMDVGGHSAISMNDAQLTSGFSVRAYAADGSSMLELGSDGTVVFGRRAPTTGLSDQYDVEGAFTGCTFRVEGDGIARVQMNVSKGVLYRSAIEQFRRGDEPEKWQELISTKPTNRGMGEYYGAYDEAYPLMIANDGAKDNPDAIVGAELNKLLGSTIDVSAQDDPGIATGETSFGLWTNEGNPSADAAFDPYAGVIDQFDGQTLTVTVTFEDGHSSTQVIELHAADFRVEYTSSTETELIPEIVDPAQLGEGEHSLRSLYGTVIEANKEAFPLPLDNANDRADEVLPAYTLDRQDETRPTDTKLGEDALLGEGTTIETTYRSEVAGEASFVPLSYGYPTVERLSAPPDGKTLGDFNGVIYGWFGDTAYVNKCSNEVWGYGFNDDGTLTSDDFTYVTATFDVTNTGDEAIEVWPAWIGEFAIVNGDGVVATASTGYSLDFSTSDNALPCDEPQHVGIAAGDTVQITILRVLSNRLADDDSLLFVPVNIADDGTSAVTQAFSVGGQI</sequence>
<organism evidence="3 4">
    <name type="scientific">Eggerthella hominis</name>
    <dbReference type="NCBI Taxonomy" id="2763043"/>
    <lineage>
        <taxon>Bacteria</taxon>
        <taxon>Bacillati</taxon>
        <taxon>Actinomycetota</taxon>
        <taxon>Coriobacteriia</taxon>
        <taxon>Eggerthellales</taxon>
        <taxon>Eggerthellaceae</taxon>
        <taxon>Eggerthella</taxon>
    </lineage>
</organism>
<gene>
    <name evidence="3" type="ORF">H8S61_04050</name>
</gene>
<proteinExistence type="predicted"/>
<evidence type="ECO:0000256" key="1">
    <source>
        <dbReference type="SAM" id="MobiDB-lite"/>
    </source>
</evidence>
<feature type="transmembrane region" description="Helical" evidence="2">
    <location>
        <begin position="73"/>
        <end position="98"/>
    </location>
</feature>
<evidence type="ECO:0000313" key="4">
    <source>
        <dbReference type="Proteomes" id="UP000622448"/>
    </source>
</evidence>
<reference evidence="3 4" key="1">
    <citation type="submission" date="2020-08" db="EMBL/GenBank/DDBJ databases">
        <title>Genome public.</title>
        <authorList>
            <person name="Liu C."/>
            <person name="Sun Q."/>
        </authorList>
    </citation>
    <scope>NUCLEOTIDE SEQUENCE [LARGE SCALE GENOMIC DNA]</scope>
    <source>
        <strain evidence="3 4">NSJ-70</strain>
    </source>
</reference>
<dbReference type="RefSeq" id="WP_186938018.1">
    <property type="nucleotide sequence ID" value="NZ_JACOOA010000001.1"/>
</dbReference>
<protein>
    <recommendedName>
        <fullName evidence="5">DUF4179 domain-containing protein</fullName>
    </recommendedName>
</protein>
<evidence type="ECO:0000313" key="3">
    <source>
        <dbReference type="EMBL" id="MBC5583368.1"/>
    </source>
</evidence>
<dbReference type="EMBL" id="JACOOA010000001">
    <property type="protein sequence ID" value="MBC5583368.1"/>
    <property type="molecule type" value="Genomic_DNA"/>
</dbReference>
<keyword evidence="2" id="KW-0472">Membrane</keyword>
<evidence type="ECO:0000256" key="2">
    <source>
        <dbReference type="SAM" id="Phobius"/>
    </source>
</evidence>
<comment type="caution">
    <text evidence="3">The sequence shown here is derived from an EMBL/GenBank/DDBJ whole genome shotgun (WGS) entry which is preliminary data.</text>
</comment>
<keyword evidence="4" id="KW-1185">Reference proteome</keyword>
<name>A0ABR7BP29_9ACTN</name>
<accession>A0ABR7BP29</accession>